<keyword evidence="8" id="KW-1185">Reference proteome</keyword>
<name>A0A8I0MYG6_9GAMM</name>
<keyword evidence="6" id="KW-1003">Cell membrane</keyword>
<evidence type="ECO:0000256" key="5">
    <source>
        <dbReference type="ARBA" id="ARBA00023136"/>
    </source>
</evidence>
<dbReference type="CDD" id="cd06662">
    <property type="entry name" value="SURF1"/>
    <property type="match status" value="1"/>
</dbReference>
<dbReference type="PROSITE" id="PS50895">
    <property type="entry name" value="SURF1"/>
    <property type="match status" value="1"/>
</dbReference>
<keyword evidence="5 6" id="KW-0472">Membrane</keyword>
<keyword evidence="3 6" id="KW-0812">Transmembrane</keyword>
<evidence type="ECO:0000256" key="3">
    <source>
        <dbReference type="ARBA" id="ARBA00022692"/>
    </source>
</evidence>
<dbReference type="InterPro" id="IPR002994">
    <property type="entry name" value="Surf1/Shy1"/>
</dbReference>
<evidence type="ECO:0000313" key="8">
    <source>
        <dbReference type="Proteomes" id="UP000660708"/>
    </source>
</evidence>
<evidence type="ECO:0000256" key="1">
    <source>
        <dbReference type="ARBA" id="ARBA00004370"/>
    </source>
</evidence>
<dbReference type="EMBL" id="AQHF01000027">
    <property type="protein sequence ID" value="MBE0347813.1"/>
    <property type="molecule type" value="Genomic_DNA"/>
</dbReference>
<dbReference type="RefSeq" id="WP_147390704.1">
    <property type="nucleotide sequence ID" value="NZ_AQHF01000027.1"/>
</dbReference>
<protein>
    <recommendedName>
        <fullName evidence="6">SURF1-like protein</fullName>
    </recommendedName>
</protein>
<proteinExistence type="inferred from homology"/>
<dbReference type="PANTHER" id="PTHR23427:SF2">
    <property type="entry name" value="SURFEIT LOCUS PROTEIN 1"/>
    <property type="match status" value="1"/>
</dbReference>
<comment type="similarity">
    <text evidence="2 6">Belongs to the SURF1 family.</text>
</comment>
<accession>A0A8I0MYG6</accession>
<keyword evidence="4 6" id="KW-1133">Transmembrane helix</keyword>
<dbReference type="AlphaFoldDB" id="A0A8I0MYG6"/>
<evidence type="ECO:0000256" key="4">
    <source>
        <dbReference type="ARBA" id="ARBA00022989"/>
    </source>
</evidence>
<comment type="caution">
    <text evidence="7">The sequence shown here is derived from an EMBL/GenBank/DDBJ whole genome shotgun (WGS) entry which is preliminary data.</text>
</comment>
<organism evidence="7 8">
    <name type="scientific">Pseudoalteromonas peptidolytica F12-50-A1</name>
    <dbReference type="NCBI Taxonomy" id="1315280"/>
    <lineage>
        <taxon>Bacteria</taxon>
        <taxon>Pseudomonadati</taxon>
        <taxon>Pseudomonadota</taxon>
        <taxon>Gammaproteobacteria</taxon>
        <taxon>Alteromonadales</taxon>
        <taxon>Pseudoalteromonadaceae</taxon>
        <taxon>Pseudoalteromonas</taxon>
    </lineage>
</organism>
<dbReference type="GO" id="GO:0005886">
    <property type="term" value="C:plasma membrane"/>
    <property type="evidence" value="ECO:0007669"/>
    <property type="project" value="UniProtKB-SubCell"/>
</dbReference>
<dbReference type="PANTHER" id="PTHR23427">
    <property type="entry name" value="SURFEIT LOCUS PROTEIN"/>
    <property type="match status" value="1"/>
</dbReference>
<feature type="transmembrane region" description="Helical" evidence="6">
    <location>
        <begin position="15"/>
        <end position="33"/>
    </location>
</feature>
<evidence type="ECO:0000256" key="6">
    <source>
        <dbReference type="RuleBase" id="RU363076"/>
    </source>
</evidence>
<dbReference type="InterPro" id="IPR045214">
    <property type="entry name" value="Surf1/Surf4"/>
</dbReference>
<comment type="caution">
    <text evidence="6">Lacks conserved residue(s) required for the propagation of feature annotation.</text>
</comment>
<sequence length="242" mass="26972">MNLGALFKGRSKTPILAALIVMLLCVALSYWQWQRAAKKHAINQHIEKRQDQNLANRNNPESKVPIEQIDGEVQLTGRFVAGAVWYLDNQVVKGRVGFDVISVLEVSKTGEYVVVNLGFVPQRASRIPTLTSLSETKVTFPAYIKTNVSKGFTLADSAAESQQAHSIIQYIDLDYLSKASNRTLLPIIAYMTHDVLGSTEPHYQPVVMSPQKHEAYAVQWLLIAFSALVIGWKLSKKESGYV</sequence>
<evidence type="ECO:0000256" key="2">
    <source>
        <dbReference type="ARBA" id="ARBA00007165"/>
    </source>
</evidence>
<dbReference type="Proteomes" id="UP000660708">
    <property type="component" value="Unassembled WGS sequence"/>
</dbReference>
<comment type="subcellular location">
    <subcellularLocation>
        <location evidence="6">Cell membrane</location>
        <topology evidence="6">Multi-pass membrane protein</topology>
    </subcellularLocation>
    <subcellularLocation>
        <location evidence="1">Membrane</location>
    </subcellularLocation>
</comment>
<evidence type="ECO:0000313" key="7">
    <source>
        <dbReference type="EMBL" id="MBE0347813.1"/>
    </source>
</evidence>
<gene>
    <name evidence="7" type="ORF">PPEP_a4489</name>
</gene>
<dbReference type="Pfam" id="PF02104">
    <property type="entry name" value="SURF1"/>
    <property type="match status" value="1"/>
</dbReference>
<reference evidence="7 8" key="1">
    <citation type="submission" date="2015-06" db="EMBL/GenBank/DDBJ databases">
        <title>Genome sequence of Pseudoalteromonas peptidolytica.</title>
        <authorList>
            <person name="Xie B.-B."/>
            <person name="Rong J.-C."/>
            <person name="Qin Q.-L."/>
            <person name="Zhang Y.-Z."/>
        </authorList>
    </citation>
    <scope>NUCLEOTIDE SEQUENCE [LARGE SCALE GENOMIC DNA]</scope>
    <source>
        <strain evidence="7 8">F12-50-A1</strain>
    </source>
</reference>